<dbReference type="EMBL" id="CAJNOC010004529">
    <property type="protein sequence ID" value="CAF1024821.1"/>
    <property type="molecule type" value="Genomic_DNA"/>
</dbReference>
<keyword evidence="1" id="KW-1133">Transmembrane helix</keyword>
<dbReference type="AlphaFoldDB" id="A0A814IKM6"/>
<keyword evidence="1" id="KW-0812">Transmembrane</keyword>
<comment type="caution">
    <text evidence="2">The sequence shown here is derived from an EMBL/GenBank/DDBJ whole genome shotgun (WGS) entry which is preliminary data.</text>
</comment>
<name>A0A814IKM6_9BILA</name>
<protein>
    <submittedName>
        <fullName evidence="2">Uncharacterized protein</fullName>
    </submittedName>
</protein>
<accession>A0A814IKM6</accession>
<keyword evidence="3" id="KW-1185">Reference proteome</keyword>
<sequence length="469" mass="54720">MVMQNKLRIQSVVVSTCVLNTEGWFRNGTFIFIIFFIYLTSCAQIRKTTTSSTSYSQSEENQASTGVTISKEERIPDLSNFRPNDFGSSFLHACEDSVLCYRINHFEITSNYFFNCYENYLPIFFIIESIDNRNALLFENLNQNGVSIEDSQSFSNNCRKIRSINETNGINKEQLYRYWLRKGLDQFSLSLLFGNNTSRDQISSYLSHIREAIYKDFVPFFLGCNKEREFFLKHNNEMVINLFELESDDLAVVIDGTYTRLEKSANNKFQYSCWRFRDIFDLLKNELKLNPKIPTCSQLEDQNESSNVKQLTSKQTTEKTACYKIEKQTGMIKNFKALDNIRNTQAGHIQIDYRITCAMINFTHKPTCPDKENAKKIAFKLKEKLDFENNLLSGLLKKQFGTKGIFSIDHNSIKDFPKLRYRQRSISLFGNQTDYFVKFIIEYQRHTLFQICSEGCIKNNSFELSSDSE</sequence>
<evidence type="ECO:0000313" key="2">
    <source>
        <dbReference type="EMBL" id="CAF1024821.1"/>
    </source>
</evidence>
<reference evidence="2" key="1">
    <citation type="submission" date="2021-02" db="EMBL/GenBank/DDBJ databases">
        <authorList>
            <person name="Nowell W R."/>
        </authorList>
    </citation>
    <scope>NUCLEOTIDE SEQUENCE</scope>
    <source>
        <strain evidence="2">Ploen Becks lab</strain>
    </source>
</reference>
<evidence type="ECO:0000256" key="1">
    <source>
        <dbReference type="SAM" id="Phobius"/>
    </source>
</evidence>
<keyword evidence="1" id="KW-0472">Membrane</keyword>
<proteinExistence type="predicted"/>
<dbReference type="Proteomes" id="UP000663879">
    <property type="component" value="Unassembled WGS sequence"/>
</dbReference>
<feature type="transmembrane region" description="Helical" evidence="1">
    <location>
        <begin position="12"/>
        <end position="39"/>
    </location>
</feature>
<organism evidence="2 3">
    <name type="scientific">Brachionus calyciflorus</name>
    <dbReference type="NCBI Taxonomy" id="104777"/>
    <lineage>
        <taxon>Eukaryota</taxon>
        <taxon>Metazoa</taxon>
        <taxon>Spiralia</taxon>
        <taxon>Gnathifera</taxon>
        <taxon>Rotifera</taxon>
        <taxon>Eurotatoria</taxon>
        <taxon>Monogononta</taxon>
        <taxon>Pseudotrocha</taxon>
        <taxon>Ploima</taxon>
        <taxon>Brachionidae</taxon>
        <taxon>Brachionus</taxon>
    </lineage>
</organism>
<evidence type="ECO:0000313" key="3">
    <source>
        <dbReference type="Proteomes" id="UP000663879"/>
    </source>
</evidence>
<gene>
    <name evidence="2" type="ORF">OXX778_LOCUS17564</name>
</gene>
<dbReference type="OrthoDB" id="7309550at2759"/>